<evidence type="ECO:0008006" key="4">
    <source>
        <dbReference type="Google" id="ProtNLM"/>
    </source>
</evidence>
<reference evidence="2 3" key="1">
    <citation type="submission" date="2019-06" db="EMBL/GenBank/DDBJ databases">
        <title>Draft genome of Streptomyces sedi sp. JCM16909.</title>
        <authorList>
            <person name="Klykleung N."/>
            <person name="Tanasupawat S."/>
            <person name="Kudo T."/>
            <person name="Yuki M."/>
            <person name="Ohkuma M."/>
        </authorList>
    </citation>
    <scope>NUCLEOTIDE SEQUENCE [LARGE SCALE GENOMIC DNA]</scope>
    <source>
        <strain evidence="2 3">JCM 16909</strain>
    </source>
</reference>
<accession>A0A5C4VEH6</accession>
<dbReference type="EMBL" id="VDGT01000001">
    <property type="protein sequence ID" value="TNM34242.1"/>
    <property type="molecule type" value="Genomic_DNA"/>
</dbReference>
<feature type="transmembrane region" description="Helical" evidence="1">
    <location>
        <begin position="12"/>
        <end position="36"/>
    </location>
</feature>
<sequence length="149" mass="15864">MSNSDDADVPVAVPVLASMGAWAVLYGLPVLLPHALRARRLRRRLTAAANASPAYAQTLPGFAEEAAGRVSYGDGRLRLLTAEGTAWEVPFASIHVVEELPPKGLFGLPGIDVLTHGGTWTEIRAVSNQELLSTLEQAGTPVLRAVNRM</sequence>
<gene>
    <name evidence="2" type="ORF">FH715_00650</name>
</gene>
<evidence type="ECO:0000313" key="3">
    <source>
        <dbReference type="Proteomes" id="UP000311713"/>
    </source>
</evidence>
<proteinExistence type="predicted"/>
<keyword evidence="1" id="KW-0472">Membrane</keyword>
<organism evidence="2 3">
    <name type="scientific">Streptomyces sedi</name>
    <dbReference type="NCBI Taxonomy" id="555059"/>
    <lineage>
        <taxon>Bacteria</taxon>
        <taxon>Bacillati</taxon>
        <taxon>Actinomycetota</taxon>
        <taxon>Actinomycetes</taxon>
        <taxon>Kitasatosporales</taxon>
        <taxon>Streptomycetaceae</taxon>
        <taxon>Streptomyces</taxon>
    </lineage>
</organism>
<keyword evidence="1" id="KW-1133">Transmembrane helix</keyword>
<keyword evidence="3" id="KW-1185">Reference proteome</keyword>
<dbReference type="RefSeq" id="WP_139640004.1">
    <property type="nucleotide sequence ID" value="NZ_BAAAZS010000014.1"/>
</dbReference>
<name>A0A5C4VEH6_9ACTN</name>
<dbReference type="AlphaFoldDB" id="A0A5C4VEH6"/>
<evidence type="ECO:0000313" key="2">
    <source>
        <dbReference type="EMBL" id="TNM34242.1"/>
    </source>
</evidence>
<evidence type="ECO:0000256" key="1">
    <source>
        <dbReference type="SAM" id="Phobius"/>
    </source>
</evidence>
<dbReference type="Proteomes" id="UP000311713">
    <property type="component" value="Unassembled WGS sequence"/>
</dbReference>
<comment type="caution">
    <text evidence="2">The sequence shown here is derived from an EMBL/GenBank/DDBJ whole genome shotgun (WGS) entry which is preliminary data.</text>
</comment>
<protein>
    <recommendedName>
        <fullName evidence="4">DUF2550 family protein</fullName>
    </recommendedName>
</protein>
<dbReference type="OrthoDB" id="4147838at2"/>
<keyword evidence="1" id="KW-0812">Transmembrane</keyword>